<dbReference type="EMBL" id="CAIJDE010000050">
    <property type="protein sequence ID" value="CAC9975620.1"/>
    <property type="molecule type" value="Genomic_DNA"/>
</dbReference>
<proteinExistence type="predicted"/>
<protein>
    <recommendedName>
        <fullName evidence="4">IPT/TIG domain-containing protein</fullName>
    </recommendedName>
</protein>
<dbReference type="Gene3D" id="2.60.120.430">
    <property type="entry name" value="Galactose-binding lectin"/>
    <property type="match status" value="1"/>
</dbReference>
<feature type="signal peptide" evidence="1">
    <location>
        <begin position="1"/>
        <end position="27"/>
    </location>
</feature>
<evidence type="ECO:0008006" key="4">
    <source>
        <dbReference type="Google" id="ProtNLM"/>
    </source>
</evidence>
<keyword evidence="1" id="KW-0732">Signal</keyword>
<dbReference type="RefSeq" id="WP_180859562.1">
    <property type="nucleotide sequence ID" value="NZ_CAIJDE010000050.1"/>
</dbReference>
<accession>A0A9N8J3I8</accession>
<evidence type="ECO:0000313" key="2">
    <source>
        <dbReference type="EMBL" id="CAC9975620.1"/>
    </source>
</evidence>
<dbReference type="InterPro" id="IPR008979">
    <property type="entry name" value="Galactose-bd-like_sf"/>
</dbReference>
<feature type="chain" id="PRO_5040506988" description="IPT/TIG domain-containing protein" evidence="1">
    <location>
        <begin position="28"/>
        <end position="352"/>
    </location>
</feature>
<dbReference type="PROSITE" id="PS51257">
    <property type="entry name" value="PROKAR_LIPOPROTEIN"/>
    <property type="match status" value="1"/>
</dbReference>
<organism evidence="2 3">
    <name type="scientific">Flavobacterium panici</name>
    <dbReference type="NCBI Taxonomy" id="2654843"/>
    <lineage>
        <taxon>Bacteria</taxon>
        <taxon>Pseudomonadati</taxon>
        <taxon>Bacteroidota</taxon>
        <taxon>Flavobacteriia</taxon>
        <taxon>Flavobacteriales</taxon>
        <taxon>Flavobacteriaceae</taxon>
        <taxon>Flavobacterium</taxon>
    </lineage>
</organism>
<dbReference type="InterPro" id="IPR013783">
    <property type="entry name" value="Ig-like_fold"/>
</dbReference>
<sequence>MKNIKIVSLAACMAWMLSLMLFTSCSSDDSSAEASTGAPVIESVMPSGYNADGTLKPLTPVTLVDPKNYYVIHGKGLLTTKKVYFNDFDTYFRPTFVTDTDIIVLVDEDTPYANASNQLKVVTDRGTVVYNLTVAPPVPTFSGFNSINCAEGDQVIIKGKYFLNPVVTLAETATQPAVPVTVVSSTLEQIVVKIPANANHRYLSVANISGAAVSKEAIGTALYDDILYGMQWGGPWAGKGVNFAYDKDSYQGEKSWQWEFGQWDGGNWGFNVDLTPYKALRIAIKGTKTGRVNFSVNGGVNYVLPVTSTWVYLEIPFSDLGNPTSLTMLTFQESNNDGGNTVLFDDIGFVLK</sequence>
<name>A0A9N8J3I8_9FLAO</name>
<evidence type="ECO:0000256" key="1">
    <source>
        <dbReference type="SAM" id="SignalP"/>
    </source>
</evidence>
<dbReference type="Gene3D" id="2.60.40.10">
    <property type="entry name" value="Immunoglobulins"/>
    <property type="match status" value="2"/>
</dbReference>
<keyword evidence="3" id="KW-1185">Reference proteome</keyword>
<dbReference type="AlphaFoldDB" id="A0A9N8J3I8"/>
<dbReference type="SUPFAM" id="SSF49785">
    <property type="entry name" value="Galactose-binding domain-like"/>
    <property type="match status" value="1"/>
</dbReference>
<evidence type="ECO:0000313" key="3">
    <source>
        <dbReference type="Proteomes" id="UP000533639"/>
    </source>
</evidence>
<comment type="caution">
    <text evidence="2">The sequence shown here is derived from an EMBL/GenBank/DDBJ whole genome shotgun (WGS) entry which is preliminary data.</text>
</comment>
<dbReference type="Proteomes" id="UP000533639">
    <property type="component" value="Unassembled WGS sequence"/>
</dbReference>
<gene>
    <name evidence="2" type="ORF">FLAPXU55_03336</name>
</gene>
<reference evidence="2 3" key="1">
    <citation type="submission" date="2020-06" db="EMBL/GenBank/DDBJ databases">
        <authorList>
            <person name="Criscuolo A."/>
        </authorList>
    </citation>
    <scope>NUCLEOTIDE SEQUENCE [LARGE SCALE GENOMIC DNA]</scope>
    <source>
        <strain evidence="2">PXU-55</strain>
    </source>
</reference>